<feature type="binding site" evidence="8">
    <location>
        <position position="215"/>
    </location>
    <ligand>
        <name>NADP(+)</name>
        <dbReference type="ChEBI" id="CHEBI:58349"/>
    </ligand>
</feature>
<dbReference type="Pfam" id="PF18317">
    <property type="entry name" value="SDH_C"/>
    <property type="match status" value="1"/>
</dbReference>
<evidence type="ECO:0000256" key="6">
    <source>
        <dbReference type="ARBA" id="ARBA00023141"/>
    </source>
</evidence>
<dbReference type="InterPro" id="IPR046346">
    <property type="entry name" value="Aminoacid_DH-like_N_sf"/>
</dbReference>
<keyword evidence="4 8" id="KW-0521">NADP</keyword>
<keyword evidence="5 8" id="KW-0560">Oxidoreductase</keyword>
<dbReference type="Pfam" id="PF01488">
    <property type="entry name" value="Shikimate_DH"/>
    <property type="match status" value="1"/>
</dbReference>
<dbReference type="InterPro" id="IPR006151">
    <property type="entry name" value="Shikm_DH/Glu-tRNA_Rdtase"/>
</dbReference>
<dbReference type="PANTHER" id="PTHR21089:SF1">
    <property type="entry name" value="BIFUNCTIONAL 3-DEHYDROQUINATE DEHYDRATASE_SHIKIMATE DEHYDROGENASE, CHLOROPLASTIC"/>
    <property type="match status" value="1"/>
</dbReference>
<feature type="binding site" evidence="8">
    <location>
        <position position="78"/>
    </location>
    <ligand>
        <name>NADP(+)</name>
        <dbReference type="ChEBI" id="CHEBI:58349"/>
    </ligand>
</feature>
<feature type="domain" description="Quinate/shikimate 5-dehydrogenase/glutamyl-tRNA reductase" evidence="9">
    <location>
        <begin position="118"/>
        <end position="193"/>
    </location>
</feature>
<evidence type="ECO:0000256" key="7">
    <source>
        <dbReference type="ARBA" id="ARBA00049442"/>
    </source>
</evidence>
<feature type="binding site" evidence="8">
    <location>
        <begin position="128"/>
        <end position="132"/>
    </location>
    <ligand>
        <name>NADP(+)</name>
        <dbReference type="ChEBI" id="CHEBI:58349"/>
    </ligand>
</feature>
<feature type="binding site" evidence="8">
    <location>
        <begin position="152"/>
        <end position="157"/>
    </location>
    <ligand>
        <name>NADP(+)</name>
        <dbReference type="ChEBI" id="CHEBI:58349"/>
    </ligand>
</feature>
<feature type="binding site" evidence="8">
    <location>
        <position position="103"/>
    </location>
    <ligand>
        <name>shikimate</name>
        <dbReference type="ChEBI" id="CHEBI:36208"/>
    </ligand>
</feature>
<feature type="domain" description="SDH C-terminal" evidence="11">
    <location>
        <begin position="239"/>
        <end position="269"/>
    </location>
</feature>
<evidence type="ECO:0000313" key="12">
    <source>
        <dbReference type="EMBL" id="MCA6063099.1"/>
    </source>
</evidence>
<dbReference type="InterPro" id="IPR022893">
    <property type="entry name" value="Shikimate_DH_fam"/>
</dbReference>
<evidence type="ECO:0000256" key="8">
    <source>
        <dbReference type="HAMAP-Rule" id="MF_00222"/>
    </source>
</evidence>
<dbReference type="PANTHER" id="PTHR21089">
    <property type="entry name" value="SHIKIMATE DEHYDROGENASE"/>
    <property type="match status" value="1"/>
</dbReference>
<dbReference type="InterPro" id="IPR036291">
    <property type="entry name" value="NAD(P)-bd_dom_sf"/>
</dbReference>
<evidence type="ECO:0000259" key="9">
    <source>
        <dbReference type="Pfam" id="PF01488"/>
    </source>
</evidence>
<comment type="function">
    <text evidence="8">Involved in the biosynthesis of the chorismate, which leads to the biosynthesis of aromatic amino acids. Catalyzes the reversible NADPH linked reduction of 3-dehydroshikimate (DHSA) to yield shikimate (SA).</text>
</comment>
<dbReference type="Pfam" id="PF08501">
    <property type="entry name" value="Shikimate_dh_N"/>
    <property type="match status" value="1"/>
</dbReference>
<comment type="pathway">
    <text evidence="1 8">Metabolic intermediate biosynthesis; chorismate biosynthesis; chorismate from D-erythrose 4-phosphate and phosphoenolpyruvate: step 4/7.</text>
</comment>
<comment type="similarity">
    <text evidence="8">Belongs to the shikimate dehydrogenase family.</text>
</comment>
<feature type="binding site" evidence="8">
    <location>
        <position position="87"/>
    </location>
    <ligand>
        <name>shikimate</name>
        <dbReference type="ChEBI" id="CHEBI:36208"/>
    </ligand>
</feature>
<keyword evidence="3 8" id="KW-0028">Amino-acid biosynthesis</keyword>
<evidence type="ECO:0000256" key="2">
    <source>
        <dbReference type="ARBA" id="ARBA00012962"/>
    </source>
</evidence>
<dbReference type="Gene3D" id="3.40.50.720">
    <property type="entry name" value="NAD(P)-binding Rossmann-like Domain"/>
    <property type="match status" value="1"/>
</dbReference>
<dbReference type="InterPro" id="IPR011342">
    <property type="entry name" value="Shikimate_DH"/>
</dbReference>
<dbReference type="Gene3D" id="3.40.50.10860">
    <property type="entry name" value="Leucine Dehydrogenase, chain A, domain 1"/>
    <property type="match status" value="1"/>
</dbReference>
<keyword evidence="13" id="KW-1185">Reference proteome</keyword>
<feature type="active site" description="Proton acceptor" evidence="8">
    <location>
        <position position="66"/>
    </location>
</feature>
<accession>A0ABS7ZNB1</accession>
<dbReference type="NCBIfam" id="NF001310">
    <property type="entry name" value="PRK00258.1-2"/>
    <property type="match status" value="1"/>
</dbReference>
<feature type="binding site" evidence="8">
    <location>
        <position position="217"/>
    </location>
    <ligand>
        <name>shikimate</name>
        <dbReference type="ChEBI" id="CHEBI:36208"/>
    </ligand>
</feature>
<evidence type="ECO:0000259" key="11">
    <source>
        <dbReference type="Pfam" id="PF18317"/>
    </source>
</evidence>
<dbReference type="Proteomes" id="UP000714380">
    <property type="component" value="Unassembled WGS sequence"/>
</dbReference>
<protein>
    <recommendedName>
        <fullName evidence="2 8">Shikimate dehydrogenase (NADP(+))</fullName>
        <shortName evidence="8">SDH</shortName>
        <ecNumber evidence="2 8">1.1.1.25</ecNumber>
    </recommendedName>
</protein>
<dbReference type="RefSeq" id="WP_225672762.1">
    <property type="nucleotide sequence ID" value="NZ_JAEDAH010000025.1"/>
</dbReference>
<comment type="subunit">
    <text evidence="8">Homodimer.</text>
</comment>
<dbReference type="InterPro" id="IPR041121">
    <property type="entry name" value="SDH_C"/>
</dbReference>
<gene>
    <name evidence="8 12" type="primary">aroE</name>
    <name evidence="12" type="ORF">I9W95_05700</name>
</gene>
<dbReference type="InterPro" id="IPR013708">
    <property type="entry name" value="Shikimate_DH-bd_N"/>
</dbReference>
<evidence type="ECO:0000256" key="3">
    <source>
        <dbReference type="ARBA" id="ARBA00022605"/>
    </source>
</evidence>
<evidence type="ECO:0000313" key="13">
    <source>
        <dbReference type="Proteomes" id="UP000714380"/>
    </source>
</evidence>
<feature type="binding site" evidence="8">
    <location>
        <position position="62"/>
    </location>
    <ligand>
        <name>shikimate</name>
        <dbReference type="ChEBI" id="CHEBI:36208"/>
    </ligand>
</feature>
<dbReference type="SUPFAM" id="SSF53223">
    <property type="entry name" value="Aminoacid dehydrogenase-like, N-terminal domain"/>
    <property type="match status" value="1"/>
</dbReference>
<dbReference type="EMBL" id="JAEDAH010000025">
    <property type="protein sequence ID" value="MCA6063099.1"/>
    <property type="molecule type" value="Genomic_DNA"/>
</dbReference>
<dbReference type="SUPFAM" id="SSF51735">
    <property type="entry name" value="NAD(P)-binding Rossmann-fold domains"/>
    <property type="match status" value="1"/>
</dbReference>
<evidence type="ECO:0000256" key="5">
    <source>
        <dbReference type="ARBA" id="ARBA00023002"/>
    </source>
</evidence>
<dbReference type="CDD" id="cd01065">
    <property type="entry name" value="NAD_bind_Shikimate_DH"/>
    <property type="match status" value="1"/>
</dbReference>
<dbReference type="EC" id="1.1.1.25" evidence="2 8"/>
<evidence type="ECO:0000256" key="4">
    <source>
        <dbReference type="ARBA" id="ARBA00022857"/>
    </source>
</evidence>
<evidence type="ECO:0000256" key="1">
    <source>
        <dbReference type="ARBA" id="ARBA00004871"/>
    </source>
</evidence>
<organism evidence="12 13">
    <name type="scientific">Thalassolituus marinus</name>
    <dbReference type="NCBI Taxonomy" id="671053"/>
    <lineage>
        <taxon>Bacteria</taxon>
        <taxon>Pseudomonadati</taxon>
        <taxon>Pseudomonadota</taxon>
        <taxon>Gammaproteobacteria</taxon>
        <taxon>Oceanospirillales</taxon>
        <taxon>Oceanospirillaceae</taxon>
        <taxon>Thalassolituus</taxon>
    </lineage>
</organism>
<feature type="binding site" evidence="8">
    <location>
        <position position="239"/>
    </location>
    <ligand>
        <name>NADP(+)</name>
        <dbReference type="ChEBI" id="CHEBI:58349"/>
    </ligand>
</feature>
<feature type="domain" description="Shikimate dehydrogenase substrate binding N-terminal" evidence="10">
    <location>
        <begin position="7"/>
        <end position="89"/>
    </location>
</feature>
<dbReference type="HAMAP" id="MF_00222">
    <property type="entry name" value="Shikimate_DH_AroE"/>
    <property type="match status" value="1"/>
</dbReference>
<comment type="catalytic activity">
    <reaction evidence="7 8">
        <text>shikimate + NADP(+) = 3-dehydroshikimate + NADPH + H(+)</text>
        <dbReference type="Rhea" id="RHEA:17737"/>
        <dbReference type="ChEBI" id="CHEBI:15378"/>
        <dbReference type="ChEBI" id="CHEBI:16630"/>
        <dbReference type="ChEBI" id="CHEBI:36208"/>
        <dbReference type="ChEBI" id="CHEBI:57783"/>
        <dbReference type="ChEBI" id="CHEBI:58349"/>
        <dbReference type="EC" id="1.1.1.25"/>
    </reaction>
</comment>
<reference evidence="12 13" key="1">
    <citation type="submission" date="2020-12" db="EMBL/GenBank/DDBJ databases">
        <title>Novel Thalassolituus-related marine hydrocarbonoclastic bacteria mediated algae-derived hydrocarbons mineralization in twilight zone of the northern South China Sea.</title>
        <authorList>
            <person name="Dong C."/>
        </authorList>
    </citation>
    <scope>NUCLEOTIDE SEQUENCE [LARGE SCALE GENOMIC DNA]</scope>
    <source>
        <strain evidence="12 13">IMCC1826</strain>
    </source>
</reference>
<name>A0ABS7ZNB1_9GAMM</name>
<comment type="caution">
    <text evidence="12">The sequence shown here is derived from an EMBL/GenBank/DDBJ whole genome shotgun (WGS) entry which is preliminary data.</text>
</comment>
<feature type="binding site" evidence="8">
    <location>
        <position position="246"/>
    </location>
    <ligand>
        <name>shikimate</name>
        <dbReference type="ChEBI" id="CHEBI:36208"/>
    </ligand>
</feature>
<dbReference type="NCBIfam" id="TIGR00507">
    <property type="entry name" value="aroE"/>
    <property type="match status" value="1"/>
</dbReference>
<feature type="binding site" evidence="8">
    <location>
        <begin position="15"/>
        <end position="17"/>
    </location>
    <ligand>
        <name>shikimate</name>
        <dbReference type="ChEBI" id="CHEBI:36208"/>
    </ligand>
</feature>
<sequence>MTDLYSVMGNPIGHSKSPQIHAAFAAQARDNMLYTAQLVPLEGFADAAERFFSHGGAGLNITVPFKEDAYRFAGEYTERAKRAQAVNTLKRMADGTVLADNTDGVGLVRDLTVNHQVELAGKRILLLGAGGAVRGVLQPLLEQQPAELVIANRTVSKAAALAEDFADLGNVSGCGFTEVEGAFDVIINGTSASLSGELPPLPVSALTPATVCYDMMYGSGLTVFNQWAQDNGVTTTIDGLGMLVEQAAEAFTLWRGHRPQTHNVIAALRNERRTHR</sequence>
<dbReference type="GO" id="GO:0004764">
    <property type="term" value="F:shikimate 3-dehydrogenase (NADP+) activity"/>
    <property type="evidence" value="ECO:0007669"/>
    <property type="project" value="UniProtKB-EC"/>
</dbReference>
<keyword evidence="6 8" id="KW-0057">Aromatic amino acid biosynthesis</keyword>
<evidence type="ECO:0000259" key="10">
    <source>
        <dbReference type="Pfam" id="PF08501"/>
    </source>
</evidence>
<proteinExistence type="inferred from homology"/>